<evidence type="ECO:0000313" key="1">
    <source>
        <dbReference type="EMBL" id="GMG83207.1"/>
    </source>
</evidence>
<sequence>MGTWGTGLYASDHAADLKATVEQHLRLPLEPEAILAMLAAAQGLALGDEPAEADDAAFWLVLADQFHRHGIDHPALMVRAGGIIESGADLRLNEAHGMSPADLRRRAAALEKLRAKWAVPARRPVRRKLLTPEPLLMRAGEVWSYLTVEHNRPRAVLETPATSRAEAAPDGRRAFAVLAAGHAFHGMFARYLLAPLEIYRPHGEPPPDLDASLAAPFLCQAHLLQRWFRPLAGWAARDAEAQALLGAERLGRVPLDTARLAALFPQIGEAPPEAPQFQLDPLDCNPGIGSATARGYVWADVEARHIPSLGEFALGA</sequence>
<name>A0ABQ6LIU3_9RHOB</name>
<keyword evidence="2" id="KW-1185">Reference proteome</keyword>
<proteinExistence type="predicted"/>
<evidence type="ECO:0008006" key="3">
    <source>
        <dbReference type="Google" id="ProtNLM"/>
    </source>
</evidence>
<gene>
    <name evidence="1" type="ORF">LNKW23_24200</name>
</gene>
<protein>
    <recommendedName>
        <fullName evidence="3">DUF4259 domain-containing protein</fullName>
    </recommendedName>
</protein>
<dbReference type="RefSeq" id="WP_285672005.1">
    <property type="nucleotide sequence ID" value="NZ_BSYI01000017.1"/>
</dbReference>
<dbReference type="EMBL" id="BSYI01000017">
    <property type="protein sequence ID" value="GMG83207.1"/>
    <property type="molecule type" value="Genomic_DNA"/>
</dbReference>
<organism evidence="1 2">
    <name type="scientific">Paralimibaculum aggregatum</name>
    <dbReference type="NCBI Taxonomy" id="3036245"/>
    <lineage>
        <taxon>Bacteria</taxon>
        <taxon>Pseudomonadati</taxon>
        <taxon>Pseudomonadota</taxon>
        <taxon>Alphaproteobacteria</taxon>
        <taxon>Rhodobacterales</taxon>
        <taxon>Paracoccaceae</taxon>
        <taxon>Paralimibaculum</taxon>
    </lineage>
</organism>
<dbReference type="Proteomes" id="UP001239909">
    <property type="component" value="Unassembled WGS sequence"/>
</dbReference>
<comment type="caution">
    <text evidence="1">The sequence shown here is derived from an EMBL/GenBank/DDBJ whole genome shotgun (WGS) entry which is preliminary data.</text>
</comment>
<accession>A0ABQ6LIU3</accession>
<evidence type="ECO:0000313" key="2">
    <source>
        <dbReference type="Proteomes" id="UP001239909"/>
    </source>
</evidence>
<reference evidence="1 2" key="1">
    <citation type="submission" date="2023-04" db="EMBL/GenBank/DDBJ databases">
        <title>Marinoamorphus aggregata gen. nov., sp. Nov., isolate from tissue of brittle star Ophioplocus japonicus.</title>
        <authorList>
            <person name="Kawano K."/>
            <person name="Sawayama S."/>
            <person name="Nakagawa S."/>
        </authorList>
    </citation>
    <scope>NUCLEOTIDE SEQUENCE [LARGE SCALE GENOMIC DNA]</scope>
    <source>
        <strain evidence="1 2">NKW23</strain>
    </source>
</reference>